<feature type="binding site" evidence="7">
    <location>
        <position position="63"/>
    </location>
    <ligand>
        <name>Zn(2+)</name>
        <dbReference type="ChEBI" id="CHEBI:29105"/>
        <label>1</label>
    </ligand>
</feature>
<keyword evidence="4 7" id="KW-0479">Metal-binding</keyword>
<dbReference type="SMART" id="SM00849">
    <property type="entry name" value="Lactamase_B"/>
    <property type="match status" value="1"/>
</dbReference>
<feature type="domain" description="Metallo-beta-lactamase" evidence="8">
    <location>
        <begin position="20"/>
        <end position="174"/>
    </location>
</feature>
<comment type="cofactor">
    <cofactor evidence="7">
        <name>Zn(2+)</name>
        <dbReference type="ChEBI" id="CHEBI:29105"/>
    </cofactor>
    <text evidence="7">Binds 2 Zn(2+) ions per subunit.</text>
</comment>
<dbReference type="GO" id="GO:0017001">
    <property type="term" value="P:antibiotic catabolic process"/>
    <property type="evidence" value="ECO:0007669"/>
    <property type="project" value="InterPro"/>
</dbReference>
<dbReference type="Gene3D" id="3.60.15.10">
    <property type="entry name" value="Ribonuclease Z/Hydroxyacylglutathione hydrolase-like"/>
    <property type="match status" value="1"/>
</dbReference>
<comment type="subunit">
    <text evidence="7">Monomer.</text>
</comment>
<dbReference type="InterPro" id="IPR050110">
    <property type="entry name" value="Glyoxalase_II_hydrolase"/>
</dbReference>
<sequence length="261" mass="27466">MSARSDSASFDIRPLPAFRDNYIWLLAGDGCAAVVDPGDAAPVEAALAEAGLRLGAILVTHHHADHQGGVERLVSRYGAAVYGPAAESITGLTHPLRGGERIAIDGLGAAFDVLAVPGHTRGHLAYRSGKRLFCGDTLFGAGCGRLFEGTPAQMAASLARLAALPDDTEVYCAHEYTEMNLRFAAAVEPDNPALRRRIADAAATRARGAPTLPSTIALEKATNPFLRCTEPAVVAAARRRDPAATGEVAVFAAIRGWRNEF</sequence>
<dbReference type="EMBL" id="CP064781">
    <property type="protein sequence ID" value="QRJ62877.1"/>
    <property type="molecule type" value="Genomic_DNA"/>
</dbReference>
<comment type="similarity">
    <text evidence="3 7">Belongs to the metallo-beta-lactamase superfamily. Glyoxalase II family.</text>
</comment>
<dbReference type="Pfam" id="PF00753">
    <property type="entry name" value="Lactamase_B"/>
    <property type="match status" value="1"/>
</dbReference>
<feature type="binding site" evidence="7">
    <location>
        <position position="61"/>
    </location>
    <ligand>
        <name>Zn(2+)</name>
        <dbReference type="ChEBI" id="CHEBI:29105"/>
        <label>1</label>
    </ligand>
</feature>
<dbReference type="PANTHER" id="PTHR43705:SF1">
    <property type="entry name" value="HYDROXYACYLGLUTATHIONE HYDROLASE GLOB"/>
    <property type="match status" value="1"/>
</dbReference>
<evidence type="ECO:0000313" key="9">
    <source>
        <dbReference type="EMBL" id="QRJ62877.1"/>
    </source>
</evidence>
<organism evidence="9 10">
    <name type="scientific">Azospira restricta</name>
    <dbReference type="NCBI Taxonomy" id="404405"/>
    <lineage>
        <taxon>Bacteria</taxon>
        <taxon>Pseudomonadati</taxon>
        <taxon>Pseudomonadota</taxon>
        <taxon>Betaproteobacteria</taxon>
        <taxon>Rhodocyclales</taxon>
        <taxon>Rhodocyclaceae</taxon>
        <taxon>Azospira</taxon>
    </lineage>
</organism>
<keyword evidence="5 7" id="KW-0378">Hydrolase</keyword>
<name>A0A974PWQ2_9RHOO</name>
<dbReference type="InterPro" id="IPR001018">
    <property type="entry name" value="Beta-lactamase_class-B_CS"/>
</dbReference>
<dbReference type="Pfam" id="PF16123">
    <property type="entry name" value="HAGH_C"/>
    <property type="match status" value="1"/>
</dbReference>
<dbReference type="Proteomes" id="UP000663444">
    <property type="component" value="Chromosome"/>
</dbReference>
<evidence type="ECO:0000313" key="10">
    <source>
        <dbReference type="Proteomes" id="UP000663444"/>
    </source>
</evidence>
<evidence type="ECO:0000256" key="3">
    <source>
        <dbReference type="ARBA" id="ARBA00006759"/>
    </source>
</evidence>
<evidence type="ECO:0000256" key="6">
    <source>
        <dbReference type="ARBA" id="ARBA00022833"/>
    </source>
</evidence>
<dbReference type="InterPro" id="IPR032282">
    <property type="entry name" value="HAGH_C"/>
</dbReference>
<evidence type="ECO:0000256" key="5">
    <source>
        <dbReference type="ARBA" id="ARBA00022801"/>
    </source>
</evidence>
<feature type="binding site" evidence="7">
    <location>
        <position position="174"/>
    </location>
    <ligand>
        <name>Zn(2+)</name>
        <dbReference type="ChEBI" id="CHEBI:29105"/>
        <label>2</label>
    </ligand>
</feature>
<evidence type="ECO:0000256" key="4">
    <source>
        <dbReference type="ARBA" id="ARBA00022723"/>
    </source>
</evidence>
<comment type="pathway">
    <text evidence="2 7">Secondary metabolite metabolism; methylglyoxal degradation; (R)-lactate from methylglyoxal: step 2/2.</text>
</comment>
<gene>
    <name evidence="7 9" type="primary">gloB</name>
    <name evidence="9" type="ORF">IWH25_14040</name>
</gene>
<dbReference type="GO" id="GO:0019243">
    <property type="term" value="P:methylglyoxal catabolic process to D-lactate via S-lactoyl-glutathione"/>
    <property type="evidence" value="ECO:0007669"/>
    <property type="project" value="UniProtKB-UniRule"/>
</dbReference>
<comment type="catalytic activity">
    <reaction evidence="1 7">
        <text>an S-(2-hydroxyacyl)glutathione + H2O = a 2-hydroxy carboxylate + glutathione + H(+)</text>
        <dbReference type="Rhea" id="RHEA:21864"/>
        <dbReference type="ChEBI" id="CHEBI:15377"/>
        <dbReference type="ChEBI" id="CHEBI:15378"/>
        <dbReference type="ChEBI" id="CHEBI:57925"/>
        <dbReference type="ChEBI" id="CHEBI:58896"/>
        <dbReference type="ChEBI" id="CHEBI:71261"/>
        <dbReference type="EC" id="3.1.2.6"/>
    </reaction>
</comment>
<dbReference type="InterPro" id="IPR017782">
    <property type="entry name" value="Hydroxyacylglutathione_Hdrlase"/>
</dbReference>
<evidence type="ECO:0000256" key="7">
    <source>
        <dbReference type="HAMAP-Rule" id="MF_01374"/>
    </source>
</evidence>
<dbReference type="AlphaFoldDB" id="A0A974PWQ2"/>
<dbReference type="GO" id="GO:0008800">
    <property type="term" value="F:beta-lactamase activity"/>
    <property type="evidence" value="ECO:0007669"/>
    <property type="project" value="InterPro"/>
</dbReference>
<dbReference type="InterPro" id="IPR036866">
    <property type="entry name" value="RibonucZ/Hydroxyglut_hydro"/>
</dbReference>
<dbReference type="KEGG" id="ares:IWH25_14040"/>
<feature type="binding site" evidence="7">
    <location>
        <position position="66"/>
    </location>
    <ligand>
        <name>Zn(2+)</name>
        <dbReference type="ChEBI" id="CHEBI:29105"/>
        <label>2</label>
    </ligand>
</feature>
<reference evidence="9" key="1">
    <citation type="submission" date="2020-11" db="EMBL/GenBank/DDBJ databases">
        <title>Azospira restricta DSM 18626 genome sequence.</title>
        <authorList>
            <person name="Moe W.M."/>
        </authorList>
    </citation>
    <scope>NUCLEOTIDE SEQUENCE</scope>
    <source>
        <strain evidence="9">DSM 18626</strain>
    </source>
</reference>
<dbReference type="GO" id="GO:0004416">
    <property type="term" value="F:hydroxyacylglutathione hydrolase activity"/>
    <property type="evidence" value="ECO:0007669"/>
    <property type="project" value="UniProtKB-UniRule"/>
</dbReference>
<evidence type="ECO:0000259" key="8">
    <source>
        <dbReference type="SMART" id="SM00849"/>
    </source>
</evidence>
<feature type="binding site" evidence="7">
    <location>
        <position position="136"/>
    </location>
    <ligand>
        <name>Zn(2+)</name>
        <dbReference type="ChEBI" id="CHEBI:29105"/>
        <label>1</label>
    </ligand>
</feature>
<dbReference type="InterPro" id="IPR001279">
    <property type="entry name" value="Metallo-B-lactamas"/>
</dbReference>
<feature type="binding site" evidence="7">
    <location>
        <position position="65"/>
    </location>
    <ligand>
        <name>Zn(2+)</name>
        <dbReference type="ChEBI" id="CHEBI:29105"/>
        <label>2</label>
    </ligand>
</feature>
<dbReference type="EC" id="3.1.2.6" evidence="7"/>
<proteinExistence type="inferred from homology"/>
<dbReference type="CDD" id="cd07723">
    <property type="entry name" value="hydroxyacylglutathione_hydrolase_MBL-fold"/>
    <property type="match status" value="1"/>
</dbReference>
<dbReference type="RefSeq" id="WP_203386407.1">
    <property type="nucleotide sequence ID" value="NZ_CP064781.1"/>
</dbReference>
<dbReference type="InterPro" id="IPR035680">
    <property type="entry name" value="Clx_II_MBL"/>
</dbReference>
<evidence type="ECO:0000256" key="2">
    <source>
        <dbReference type="ARBA" id="ARBA00004963"/>
    </source>
</evidence>
<accession>A0A974PWQ2</accession>
<dbReference type="GO" id="GO:0008270">
    <property type="term" value="F:zinc ion binding"/>
    <property type="evidence" value="ECO:0007669"/>
    <property type="project" value="InterPro"/>
</dbReference>
<dbReference type="NCBIfam" id="TIGR03413">
    <property type="entry name" value="GSH_gloB"/>
    <property type="match status" value="1"/>
</dbReference>
<dbReference type="PROSITE" id="PS00743">
    <property type="entry name" value="BETA_LACTAMASE_B_1"/>
    <property type="match status" value="1"/>
</dbReference>
<dbReference type="PANTHER" id="PTHR43705">
    <property type="entry name" value="HYDROXYACYLGLUTATHIONE HYDROLASE"/>
    <property type="match status" value="1"/>
</dbReference>
<keyword evidence="6 7" id="KW-0862">Zinc</keyword>
<dbReference type="SUPFAM" id="SSF56281">
    <property type="entry name" value="Metallo-hydrolase/oxidoreductase"/>
    <property type="match status" value="1"/>
</dbReference>
<dbReference type="PIRSF" id="PIRSF005457">
    <property type="entry name" value="Glx"/>
    <property type="match status" value="1"/>
</dbReference>
<evidence type="ECO:0000256" key="1">
    <source>
        <dbReference type="ARBA" id="ARBA00001623"/>
    </source>
</evidence>
<dbReference type="HAMAP" id="MF_01374">
    <property type="entry name" value="Glyoxalase_2"/>
    <property type="match status" value="1"/>
</dbReference>
<feature type="binding site" evidence="7">
    <location>
        <position position="136"/>
    </location>
    <ligand>
        <name>Zn(2+)</name>
        <dbReference type="ChEBI" id="CHEBI:29105"/>
        <label>2</label>
    </ligand>
</feature>
<comment type="function">
    <text evidence="7">Thiolesterase that catalyzes the hydrolysis of S-D-lactoyl-glutathione to form glutathione and D-lactic acid.</text>
</comment>
<keyword evidence="10" id="KW-1185">Reference proteome</keyword>
<feature type="binding site" evidence="7">
    <location>
        <position position="119"/>
    </location>
    <ligand>
        <name>Zn(2+)</name>
        <dbReference type="ChEBI" id="CHEBI:29105"/>
        <label>1</label>
    </ligand>
</feature>
<protein>
    <recommendedName>
        <fullName evidence="7">Hydroxyacylglutathione hydrolase</fullName>
        <ecNumber evidence="7">3.1.2.6</ecNumber>
    </recommendedName>
    <alternativeName>
        <fullName evidence="7">Glyoxalase II</fullName>
        <shortName evidence="7">Glx II</shortName>
    </alternativeName>
</protein>